<reference evidence="15" key="1">
    <citation type="submission" date="2016-10" db="EMBL/GenBank/DDBJ databases">
        <authorList>
            <person name="Varghese N."/>
            <person name="Submissions S."/>
        </authorList>
    </citation>
    <scope>NUCLEOTIDE SEQUENCE [LARGE SCALE GENOMIC DNA]</scope>
    <source>
        <strain evidence="15">CGMCC 1.7715</strain>
    </source>
</reference>
<gene>
    <name evidence="14" type="ORF">SAMN04488060_0115</name>
</gene>
<dbReference type="SUPFAM" id="SSF55083">
    <property type="entry name" value="6-hydroxymethyl-7,8-dihydropterin pyrophosphokinase, HPPK"/>
    <property type="match status" value="1"/>
</dbReference>
<dbReference type="NCBIfam" id="TIGR01498">
    <property type="entry name" value="folK"/>
    <property type="match status" value="1"/>
</dbReference>
<evidence type="ECO:0000256" key="9">
    <source>
        <dbReference type="ARBA" id="ARBA00022909"/>
    </source>
</evidence>
<dbReference type="InterPro" id="IPR035907">
    <property type="entry name" value="Hppk_sf"/>
</dbReference>
<dbReference type="GO" id="GO:0003848">
    <property type="term" value="F:2-amino-4-hydroxy-6-hydroxymethyldihydropteridine diphosphokinase activity"/>
    <property type="evidence" value="ECO:0007669"/>
    <property type="project" value="UniProtKB-EC"/>
</dbReference>
<dbReference type="STRING" id="604088.SAMN04488060_0115"/>
<evidence type="ECO:0000256" key="10">
    <source>
        <dbReference type="ARBA" id="ARBA00029409"/>
    </source>
</evidence>
<evidence type="ECO:0000256" key="4">
    <source>
        <dbReference type="ARBA" id="ARBA00016218"/>
    </source>
</evidence>
<evidence type="ECO:0000256" key="1">
    <source>
        <dbReference type="ARBA" id="ARBA00005051"/>
    </source>
</evidence>
<dbReference type="RefSeq" id="WP_245755710.1">
    <property type="nucleotide sequence ID" value="NZ_FOWZ01000001.1"/>
</dbReference>
<evidence type="ECO:0000256" key="8">
    <source>
        <dbReference type="ARBA" id="ARBA00022840"/>
    </source>
</evidence>
<evidence type="ECO:0000259" key="13">
    <source>
        <dbReference type="Pfam" id="PF01288"/>
    </source>
</evidence>
<evidence type="ECO:0000313" key="15">
    <source>
        <dbReference type="Proteomes" id="UP000199331"/>
    </source>
</evidence>
<dbReference type="Pfam" id="PF01288">
    <property type="entry name" value="HPPK"/>
    <property type="match status" value="1"/>
</dbReference>
<dbReference type="EMBL" id="FOWZ01000001">
    <property type="protein sequence ID" value="SFO83008.1"/>
    <property type="molecule type" value="Genomic_DNA"/>
</dbReference>
<comment type="function">
    <text evidence="10">Catalyzes the transfer of pyrophosphate from adenosine triphosphate (ATP) to 6-hydroxymethyl-7,8-dihydropterin, an enzymatic step in folate biosynthesis pathway.</text>
</comment>
<comment type="pathway">
    <text evidence="1">Cofactor biosynthesis; tetrahydrofolate biosynthesis; 2-amino-4-hydroxy-6-hydroxymethyl-7,8-dihydropteridine diphosphate from 7,8-dihydroneopterin triphosphate: step 4/4.</text>
</comment>
<comment type="similarity">
    <text evidence="2">Belongs to the HPPK family.</text>
</comment>
<organism evidence="14 15">
    <name type="scientific">Qipengyuania nanhaisediminis</name>
    <dbReference type="NCBI Taxonomy" id="604088"/>
    <lineage>
        <taxon>Bacteria</taxon>
        <taxon>Pseudomonadati</taxon>
        <taxon>Pseudomonadota</taxon>
        <taxon>Alphaproteobacteria</taxon>
        <taxon>Sphingomonadales</taxon>
        <taxon>Erythrobacteraceae</taxon>
        <taxon>Qipengyuania</taxon>
    </lineage>
</organism>
<dbReference type="PANTHER" id="PTHR43071:SF1">
    <property type="entry name" value="2-AMINO-4-HYDROXY-6-HYDROXYMETHYLDIHYDROPTERIDINE PYROPHOSPHOKINASE"/>
    <property type="match status" value="1"/>
</dbReference>
<evidence type="ECO:0000256" key="12">
    <source>
        <dbReference type="ARBA" id="ARBA00033413"/>
    </source>
</evidence>
<dbReference type="GO" id="GO:0046656">
    <property type="term" value="P:folic acid biosynthetic process"/>
    <property type="evidence" value="ECO:0007669"/>
    <property type="project" value="UniProtKB-KW"/>
</dbReference>
<keyword evidence="9" id="KW-0289">Folate biosynthesis</keyword>
<proteinExistence type="inferred from homology"/>
<evidence type="ECO:0000256" key="3">
    <source>
        <dbReference type="ARBA" id="ARBA00013253"/>
    </source>
</evidence>
<dbReference type="CDD" id="cd00483">
    <property type="entry name" value="HPPK"/>
    <property type="match status" value="1"/>
</dbReference>
<evidence type="ECO:0000256" key="5">
    <source>
        <dbReference type="ARBA" id="ARBA00022679"/>
    </source>
</evidence>
<name>A0A1I5KDE7_9SPHN</name>
<keyword evidence="15" id="KW-1185">Reference proteome</keyword>
<dbReference type="GO" id="GO:0005524">
    <property type="term" value="F:ATP binding"/>
    <property type="evidence" value="ECO:0007669"/>
    <property type="project" value="UniProtKB-KW"/>
</dbReference>
<dbReference type="UniPathway" id="UPA00077">
    <property type="reaction ID" value="UER00155"/>
</dbReference>
<evidence type="ECO:0000256" key="7">
    <source>
        <dbReference type="ARBA" id="ARBA00022777"/>
    </source>
</evidence>
<dbReference type="InterPro" id="IPR000550">
    <property type="entry name" value="Hppk"/>
</dbReference>
<keyword evidence="7 14" id="KW-0418">Kinase</keyword>
<dbReference type="EC" id="2.7.6.3" evidence="3"/>
<dbReference type="Proteomes" id="UP000199331">
    <property type="component" value="Unassembled WGS sequence"/>
</dbReference>
<evidence type="ECO:0000256" key="6">
    <source>
        <dbReference type="ARBA" id="ARBA00022741"/>
    </source>
</evidence>
<accession>A0A1I5KDE7</accession>
<sequence length="156" mass="17361">MHRYLVALGSNMRVPGIGGPRRVLGNVRSDFERRGLLVEGFSPLLRSRPIGPSDREYANGAAIVAAQEGPREMLALLQEMEREYGRRRSGAPWRRRQLDIDIILWSGGEWSSPDLAIPHPLFRGRGFVLQPAAAIAPDWRDPVTGLTLRQLAARAS</sequence>
<keyword evidence="6" id="KW-0547">Nucleotide-binding</keyword>
<evidence type="ECO:0000256" key="2">
    <source>
        <dbReference type="ARBA" id="ARBA00005810"/>
    </source>
</evidence>
<dbReference type="PANTHER" id="PTHR43071">
    <property type="entry name" value="2-AMINO-4-HYDROXY-6-HYDROXYMETHYLDIHYDROPTERIDINE PYROPHOSPHOKINASE"/>
    <property type="match status" value="1"/>
</dbReference>
<dbReference type="GO" id="GO:0016301">
    <property type="term" value="F:kinase activity"/>
    <property type="evidence" value="ECO:0007669"/>
    <property type="project" value="UniProtKB-KW"/>
</dbReference>
<dbReference type="AlphaFoldDB" id="A0A1I5KDE7"/>
<keyword evidence="5" id="KW-0808">Transferase</keyword>
<dbReference type="GO" id="GO:0046654">
    <property type="term" value="P:tetrahydrofolate biosynthetic process"/>
    <property type="evidence" value="ECO:0007669"/>
    <property type="project" value="UniProtKB-UniPathway"/>
</dbReference>
<evidence type="ECO:0000256" key="11">
    <source>
        <dbReference type="ARBA" id="ARBA00029766"/>
    </source>
</evidence>
<feature type="domain" description="7,8-dihydro-6-hydroxymethylpterin-pyrophosphokinase" evidence="13">
    <location>
        <begin position="6"/>
        <end position="137"/>
    </location>
</feature>
<evidence type="ECO:0000313" key="14">
    <source>
        <dbReference type="EMBL" id="SFO83008.1"/>
    </source>
</evidence>
<protein>
    <recommendedName>
        <fullName evidence="4">2-amino-4-hydroxy-6-hydroxymethyldihydropteridine pyrophosphokinase</fullName>
        <ecNumber evidence="3">2.7.6.3</ecNumber>
    </recommendedName>
    <alternativeName>
        <fullName evidence="11">6-hydroxymethyl-7,8-dihydropterin pyrophosphokinase</fullName>
    </alternativeName>
    <alternativeName>
        <fullName evidence="12">7,8-dihydro-6-hydroxymethylpterin-pyrophosphokinase</fullName>
    </alternativeName>
</protein>
<keyword evidence="8" id="KW-0067">ATP-binding</keyword>
<dbReference type="Gene3D" id="3.30.70.560">
    <property type="entry name" value="7,8-Dihydro-6-hydroxymethylpterin-pyrophosphokinase HPPK"/>
    <property type="match status" value="1"/>
</dbReference>